<evidence type="ECO:0000313" key="4">
    <source>
        <dbReference type="Proteomes" id="UP000198319"/>
    </source>
</evidence>
<dbReference type="AlphaFoldDB" id="A0A1S1J905"/>
<evidence type="ECO:0000313" key="1">
    <source>
        <dbReference type="EMBL" id="OHT44783.1"/>
    </source>
</evidence>
<organism evidence="1 3">
    <name type="scientific">Flavobacterium tructae</name>
    <dbReference type="NCBI Taxonomy" id="1114873"/>
    <lineage>
        <taxon>Bacteria</taxon>
        <taxon>Pseudomonadati</taxon>
        <taxon>Bacteroidota</taxon>
        <taxon>Flavobacteriia</taxon>
        <taxon>Flavobacteriales</taxon>
        <taxon>Flavobacteriaceae</taxon>
        <taxon>Flavobacterium</taxon>
    </lineage>
</organism>
<accession>A0A1S1J905</accession>
<gene>
    <name evidence="2" type="ORF">B0A71_12175</name>
    <name evidence="1" type="ORF">BHE19_12695</name>
</gene>
<keyword evidence="4" id="KW-1185">Reference proteome</keyword>
<reference evidence="3" key="1">
    <citation type="submission" date="2016-09" db="EMBL/GenBank/DDBJ databases">
        <authorList>
            <person name="Chen S."/>
            <person name="Walker E."/>
        </authorList>
    </citation>
    <scope>NUCLEOTIDE SEQUENCE [LARGE SCALE GENOMIC DNA]</scope>
    <source>
        <strain evidence="3">MSU</strain>
    </source>
</reference>
<dbReference type="RefSeq" id="WP_070907961.1">
    <property type="nucleotide sequence ID" value="NZ_MIKE01000024.1"/>
</dbReference>
<evidence type="ECO:0000313" key="3">
    <source>
        <dbReference type="Proteomes" id="UP000180252"/>
    </source>
</evidence>
<comment type="caution">
    <text evidence="1">The sequence shown here is derived from an EMBL/GenBank/DDBJ whole genome shotgun (WGS) entry which is preliminary data.</text>
</comment>
<name>A0A1S1J905_9FLAO</name>
<sequence>MKKTAFLLLTICATTLTQVSCSSNDDTKNQSESDVTSVGASLTIDAINDMDIKTGLIVTTKNTSSAKSNETTPGICGAITITQQSPTSYPKVFTVDYGTGCTDNLINRKGKLKITLSGPIITTGSKITIERIDYSFNGIKLEGTIEYTNTTTVATVATVPQWSRKVTNGKFTDLEGRVYLNSGSWTVKQTAGVDTPYVLEDNTYEMTEGNHTITSSNGAVLTLTVQESLIKKYSCDFISKGKLKVQSNLLNGVVDYGNNDCDKKFTFTNQNGTTFNLSM</sequence>
<evidence type="ECO:0000313" key="2">
    <source>
        <dbReference type="EMBL" id="OXB19542.1"/>
    </source>
</evidence>
<dbReference type="EMBL" id="MUHG01000018">
    <property type="protein sequence ID" value="OXB19542.1"/>
    <property type="molecule type" value="Genomic_DNA"/>
</dbReference>
<reference evidence="2 4" key="3">
    <citation type="submission" date="2016-11" db="EMBL/GenBank/DDBJ databases">
        <title>Whole genomes of Flavobacteriaceae.</title>
        <authorList>
            <person name="Stine C."/>
            <person name="Li C."/>
            <person name="Tadesse D."/>
        </authorList>
    </citation>
    <scope>NUCLEOTIDE SEQUENCE [LARGE SCALE GENOMIC DNA]</scope>
    <source>
        <strain evidence="2 4">ATCC BAA-2541</strain>
    </source>
</reference>
<dbReference type="Proteomes" id="UP000198319">
    <property type="component" value="Unassembled WGS sequence"/>
</dbReference>
<proteinExistence type="predicted"/>
<dbReference type="OrthoDB" id="1114031at2"/>
<dbReference type="STRING" id="1278819.BHE19_12695"/>
<protein>
    <submittedName>
        <fullName evidence="1">Uncharacterized protein</fullName>
    </submittedName>
</protein>
<reference evidence="1" key="2">
    <citation type="submission" date="2016-09" db="EMBL/GenBank/DDBJ databases">
        <authorList>
            <person name="Capua I."/>
            <person name="De Benedictis P."/>
            <person name="Joannis T."/>
            <person name="Lombin L.H."/>
            <person name="Cattoli G."/>
        </authorList>
    </citation>
    <scope>NUCLEOTIDE SEQUENCE [LARGE SCALE GENOMIC DNA]</scope>
    <source>
        <strain evidence="1">MSU</strain>
    </source>
</reference>
<dbReference type="EMBL" id="MIKE01000024">
    <property type="protein sequence ID" value="OHT44783.1"/>
    <property type="molecule type" value="Genomic_DNA"/>
</dbReference>
<dbReference type="Proteomes" id="UP000180252">
    <property type="component" value="Unassembled WGS sequence"/>
</dbReference>